<proteinExistence type="predicted"/>
<dbReference type="EMBL" id="FNHE01000001">
    <property type="protein sequence ID" value="SDL62491.1"/>
    <property type="molecule type" value="Genomic_DNA"/>
</dbReference>
<feature type="transmembrane region" description="Helical" evidence="7">
    <location>
        <begin position="69"/>
        <end position="93"/>
    </location>
</feature>
<feature type="compositionally biased region" description="Low complexity" evidence="6">
    <location>
        <begin position="10"/>
        <end position="21"/>
    </location>
</feature>
<accession>A0A1G9LKK6</accession>
<keyword evidence="9" id="KW-1185">Reference proteome</keyword>
<dbReference type="Pfam" id="PF03631">
    <property type="entry name" value="Virul_fac_BrkB"/>
    <property type="match status" value="1"/>
</dbReference>
<organism evidence="8 9">
    <name type="scientific">Geodermatophilus siccatus</name>
    <dbReference type="NCBI Taxonomy" id="1137991"/>
    <lineage>
        <taxon>Bacteria</taxon>
        <taxon>Bacillati</taxon>
        <taxon>Actinomycetota</taxon>
        <taxon>Actinomycetes</taxon>
        <taxon>Geodermatophilales</taxon>
        <taxon>Geodermatophilaceae</taxon>
        <taxon>Geodermatophilus</taxon>
    </lineage>
</organism>
<dbReference type="Proteomes" id="UP000198680">
    <property type="component" value="Unassembled WGS sequence"/>
</dbReference>
<keyword evidence="3 7" id="KW-0812">Transmembrane</keyword>
<sequence length="343" mass="36333">MSATRTERSAPAPAGDQPPGGRWSRVTQLPGRWQDRVTRLRRRLPWLDHLARAGGRYQRTQGDLMAAGVTYFVFLGLVPVLLLVASVIGLVLAGNALLQQELSDTIRESFPGSTGAEITGELDRAVGSAGITGLIGLVGFLYAGLRAMDKLRLGMERIWKGRVDDPEFLRDNLQDLLALAAFGLAGLLSLGLTGGVTRATSWTLEALGLERAPGLFLLTAALGLGLALLTDVVVFLWLLRVVPSTSYPLRRLLPGALFGAVGFEVLKLVGSLYLSLISGSVTASAFGGAVGILIWINVVCRFAFFTAAWTATLPQVQGDVRVVAEGRRPVAPAAEGRGAPAPG</sequence>
<protein>
    <submittedName>
        <fullName evidence="8">Membrane protein</fullName>
    </submittedName>
</protein>
<evidence type="ECO:0000256" key="3">
    <source>
        <dbReference type="ARBA" id="ARBA00022692"/>
    </source>
</evidence>
<name>A0A1G9LKK6_9ACTN</name>
<comment type="subcellular location">
    <subcellularLocation>
        <location evidence="1">Cell membrane</location>
        <topology evidence="1">Multi-pass membrane protein</topology>
    </subcellularLocation>
</comment>
<feature type="region of interest" description="Disordered" evidence="6">
    <location>
        <begin position="1"/>
        <end position="26"/>
    </location>
</feature>
<keyword evidence="4 7" id="KW-1133">Transmembrane helix</keyword>
<evidence type="ECO:0000256" key="2">
    <source>
        <dbReference type="ARBA" id="ARBA00022475"/>
    </source>
</evidence>
<evidence type="ECO:0000256" key="4">
    <source>
        <dbReference type="ARBA" id="ARBA00022989"/>
    </source>
</evidence>
<dbReference type="InterPro" id="IPR017039">
    <property type="entry name" value="Virul_fac_BrkB"/>
</dbReference>
<dbReference type="RefSeq" id="WP_139176991.1">
    <property type="nucleotide sequence ID" value="NZ_FNHE01000001.1"/>
</dbReference>
<dbReference type="AlphaFoldDB" id="A0A1G9LKK6"/>
<evidence type="ECO:0000313" key="8">
    <source>
        <dbReference type="EMBL" id="SDL62491.1"/>
    </source>
</evidence>
<feature type="transmembrane region" description="Helical" evidence="7">
    <location>
        <begin position="216"/>
        <end position="239"/>
    </location>
</feature>
<dbReference type="PANTHER" id="PTHR30213:SF1">
    <property type="entry name" value="INNER MEMBRANE PROTEIN YHJD"/>
    <property type="match status" value="1"/>
</dbReference>
<feature type="transmembrane region" description="Helical" evidence="7">
    <location>
        <begin position="176"/>
        <end position="196"/>
    </location>
</feature>
<reference evidence="9" key="1">
    <citation type="submission" date="2016-10" db="EMBL/GenBank/DDBJ databases">
        <authorList>
            <person name="Varghese N."/>
            <person name="Submissions S."/>
        </authorList>
    </citation>
    <scope>NUCLEOTIDE SEQUENCE [LARGE SCALE GENOMIC DNA]</scope>
    <source>
        <strain evidence="9">DSM 45419</strain>
    </source>
</reference>
<feature type="transmembrane region" description="Helical" evidence="7">
    <location>
        <begin position="251"/>
        <end position="270"/>
    </location>
</feature>
<evidence type="ECO:0000256" key="7">
    <source>
        <dbReference type="SAM" id="Phobius"/>
    </source>
</evidence>
<dbReference type="GO" id="GO:0005886">
    <property type="term" value="C:plasma membrane"/>
    <property type="evidence" value="ECO:0007669"/>
    <property type="project" value="UniProtKB-SubCell"/>
</dbReference>
<dbReference type="OrthoDB" id="4127374at2"/>
<dbReference type="PANTHER" id="PTHR30213">
    <property type="entry name" value="INNER MEMBRANE PROTEIN YHJD"/>
    <property type="match status" value="1"/>
</dbReference>
<gene>
    <name evidence="8" type="ORF">SAMN05660642_00468</name>
</gene>
<evidence type="ECO:0000313" key="9">
    <source>
        <dbReference type="Proteomes" id="UP000198680"/>
    </source>
</evidence>
<dbReference type="STRING" id="1137991.SAMN05660642_00468"/>
<evidence type="ECO:0000256" key="6">
    <source>
        <dbReference type="SAM" id="MobiDB-lite"/>
    </source>
</evidence>
<evidence type="ECO:0000256" key="1">
    <source>
        <dbReference type="ARBA" id="ARBA00004651"/>
    </source>
</evidence>
<evidence type="ECO:0000256" key="5">
    <source>
        <dbReference type="ARBA" id="ARBA00023136"/>
    </source>
</evidence>
<feature type="transmembrane region" description="Helical" evidence="7">
    <location>
        <begin position="125"/>
        <end position="145"/>
    </location>
</feature>
<keyword evidence="5 7" id="KW-0472">Membrane</keyword>
<keyword evidence="2" id="KW-1003">Cell membrane</keyword>